<keyword evidence="2 7" id="KW-1003">Cell membrane</keyword>
<feature type="compositionally biased region" description="Acidic residues" evidence="8">
    <location>
        <begin position="317"/>
        <end position="333"/>
    </location>
</feature>
<evidence type="ECO:0000256" key="3">
    <source>
        <dbReference type="ARBA" id="ARBA00022679"/>
    </source>
</evidence>
<evidence type="ECO:0000256" key="7">
    <source>
        <dbReference type="HAMAP-Rule" id="MF_01147"/>
    </source>
</evidence>
<sequence length="416" mass="44634">MSFAAAHQAVTAATTYLAEIPSPTKARYNLGPIPIRMYAMCILAGILVAVWLGDKRWRARGGKPQEVVDIAIWAVPFGLVGGRLYHVITTSAPYFGKDGDWVKAFYVWEGGLGIWGAIALGAVGAYIGCRRRGASLRTFADAVAPGIVLAQALGRWGNWFNNELYGGHTDLPWGLQVHVMETSTQRAIIGPDGKAELVAGGPFHPTFLYESIWCVGVAALCIWADRRFKLGYGRVFALYVASYTVGRFWIESLRTDEAHHFLGMRLNDWTAIVVFVGAVVYFLWSIRNYPGREASPYLRAGGVPPAAERADGAEGSESTEEPEGSGESEESEESAAAGAVAADDDTADDETADDETADRDTATDETVGEEASEPEKLEADSEPAAEADEAVADTEVAEVPAQDSENTVKAEGSANS</sequence>
<dbReference type="HAMAP" id="MF_01147">
    <property type="entry name" value="Lgt"/>
    <property type="match status" value="1"/>
</dbReference>
<proteinExistence type="inferred from homology"/>
<comment type="caution">
    <text evidence="9">The sequence shown here is derived from an EMBL/GenBank/DDBJ whole genome shotgun (WGS) entry which is preliminary data.</text>
</comment>
<evidence type="ECO:0000256" key="2">
    <source>
        <dbReference type="ARBA" id="ARBA00022475"/>
    </source>
</evidence>
<comment type="catalytic activity">
    <reaction evidence="7">
        <text>L-cysteinyl-[prolipoprotein] + a 1,2-diacyl-sn-glycero-3-phospho-(1'-sn-glycerol) = an S-1,2-diacyl-sn-glyceryl-L-cysteinyl-[prolipoprotein] + sn-glycerol 1-phosphate + H(+)</text>
        <dbReference type="Rhea" id="RHEA:56712"/>
        <dbReference type="Rhea" id="RHEA-COMP:14679"/>
        <dbReference type="Rhea" id="RHEA-COMP:14680"/>
        <dbReference type="ChEBI" id="CHEBI:15378"/>
        <dbReference type="ChEBI" id="CHEBI:29950"/>
        <dbReference type="ChEBI" id="CHEBI:57685"/>
        <dbReference type="ChEBI" id="CHEBI:64716"/>
        <dbReference type="ChEBI" id="CHEBI:140658"/>
        <dbReference type="EC" id="2.5.1.145"/>
    </reaction>
</comment>
<feature type="binding site" evidence="7">
    <location>
        <position position="155"/>
    </location>
    <ligand>
        <name>a 1,2-diacyl-sn-glycero-3-phospho-(1'-sn-glycerol)</name>
        <dbReference type="ChEBI" id="CHEBI:64716"/>
    </ligand>
</feature>
<dbReference type="Proteomes" id="UP001500751">
    <property type="component" value="Unassembled WGS sequence"/>
</dbReference>
<keyword evidence="3 7" id="KW-0808">Transferase</keyword>
<protein>
    <recommendedName>
        <fullName evidence="7">Phosphatidylglycerol--prolipoprotein diacylglyceryl transferase</fullName>
        <ecNumber evidence="7">2.5.1.145</ecNumber>
    </recommendedName>
</protein>
<dbReference type="Pfam" id="PF01790">
    <property type="entry name" value="LGT"/>
    <property type="match status" value="1"/>
</dbReference>
<feature type="compositionally biased region" description="Acidic residues" evidence="8">
    <location>
        <begin position="380"/>
        <end position="396"/>
    </location>
</feature>
<evidence type="ECO:0000256" key="8">
    <source>
        <dbReference type="SAM" id="MobiDB-lite"/>
    </source>
</evidence>
<feature type="transmembrane region" description="Helical" evidence="7">
    <location>
        <begin position="231"/>
        <end position="249"/>
    </location>
</feature>
<comment type="similarity">
    <text evidence="1 7">Belongs to the Lgt family.</text>
</comment>
<feature type="transmembrane region" description="Helical" evidence="7">
    <location>
        <begin position="33"/>
        <end position="54"/>
    </location>
</feature>
<feature type="compositionally biased region" description="Polar residues" evidence="8">
    <location>
        <begin position="403"/>
        <end position="416"/>
    </location>
</feature>
<evidence type="ECO:0000256" key="6">
    <source>
        <dbReference type="ARBA" id="ARBA00023136"/>
    </source>
</evidence>
<accession>A0ABN2UM01</accession>
<name>A0ABN2UM01_9ACTN</name>
<comment type="subcellular location">
    <subcellularLocation>
        <location evidence="7">Cell membrane</location>
        <topology evidence="7">Multi-pass membrane protein</topology>
    </subcellularLocation>
</comment>
<dbReference type="NCBIfam" id="TIGR00544">
    <property type="entry name" value="lgt"/>
    <property type="match status" value="1"/>
</dbReference>
<evidence type="ECO:0000256" key="1">
    <source>
        <dbReference type="ARBA" id="ARBA00007150"/>
    </source>
</evidence>
<dbReference type="EMBL" id="BAAAQN010000029">
    <property type="protein sequence ID" value="GAA2039883.1"/>
    <property type="molecule type" value="Genomic_DNA"/>
</dbReference>
<feature type="transmembrane region" description="Helical" evidence="7">
    <location>
        <begin position="105"/>
        <end position="127"/>
    </location>
</feature>
<comment type="pathway">
    <text evidence="7">Protein modification; lipoprotein biosynthesis (diacylglyceryl transfer).</text>
</comment>
<feature type="transmembrane region" description="Helical" evidence="7">
    <location>
        <begin position="66"/>
        <end position="85"/>
    </location>
</feature>
<evidence type="ECO:0000256" key="5">
    <source>
        <dbReference type="ARBA" id="ARBA00022989"/>
    </source>
</evidence>
<gene>
    <name evidence="7" type="primary">lgt</name>
    <name evidence="9" type="ORF">GCM10009839_47390</name>
</gene>
<feature type="transmembrane region" description="Helical" evidence="7">
    <location>
        <begin position="269"/>
        <end position="286"/>
    </location>
</feature>
<comment type="function">
    <text evidence="7">Catalyzes the transfer of the diacylglyceryl group from phosphatidylglycerol to the sulfhydryl group of the N-terminal cysteine of a prolipoprotein, the first step in the formation of mature lipoproteins.</text>
</comment>
<organism evidence="9 10">
    <name type="scientific">Catenulispora yoronensis</name>
    <dbReference type="NCBI Taxonomy" id="450799"/>
    <lineage>
        <taxon>Bacteria</taxon>
        <taxon>Bacillati</taxon>
        <taxon>Actinomycetota</taxon>
        <taxon>Actinomycetes</taxon>
        <taxon>Catenulisporales</taxon>
        <taxon>Catenulisporaceae</taxon>
        <taxon>Catenulispora</taxon>
    </lineage>
</organism>
<dbReference type="RefSeq" id="WP_344667839.1">
    <property type="nucleotide sequence ID" value="NZ_BAAAQN010000029.1"/>
</dbReference>
<evidence type="ECO:0000313" key="10">
    <source>
        <dbReference type="Proteomes" id="UP001500751"/>
    </source>
</evidence>
<evidence type="ECO:0000256" key="4">
    <source>
        <dbReference type="ARBA" id="ARBA00022692"/>
    </source>
</evidence>
<keyword evidence="6 7" id="KW-0472">Membrane</keyword>
<keyword evidence="5 7" id="KW-1133">Transmembrane helix</keyword>
<feature type="region of interest" description="Disordered" evidence="8">
    <location>
        <begin position="297"/>
        <end position="416"/>
    </location>
</feature>
<evidence type="ECO:0000313" key="9">
    <source>
        <dbReference type="EMBL" id="GAA2039883.1"/>
    </source>
</evidence>
<dbReference type="PANTHER" id="PTHR30589:SF0">
    <property type="entry name" value="PHOSPHATIDYLGLYCEROL--PROLIPOPROTEIN DIACYLGLYCERYL TRANSFERASE"/>
    <property type="match status" value="1"/>
</dbReference>
<keyword evidence="10" id="KW-1185">Reference proteome</keyword>
<dbReference type="EC" id="2.5.1.145" evidence="7"/>
<keyword evidence="4 7" id="KW-0812">Transmembrane</keyword>
<dbReference type="PANTHER" id="PTHR30589">
    <property type="entry name" value="PROLIPOPROTEIN DIACYLGLYCERYL TRANSFERASE"/>
    <property type="match status" value="1"/>
</dbReference>
<dbReference type="InterPro" id="IPR001640">
    <property type="entry name" value="Lgt"/>
</dbReference>
<dbReference type="PROSITE" id="PS01311">
    <property type="entry name" value="LGT"/>
    <property type="match status" value="1"/>
</dbReference>
<feature type="compositionally biased region" description="Acidic residues" evidence="8">
    <location>
        <begin position="342"/>
        <end position="357"/>
    </location>
</feature>
<reference evidence="9 10" key="1">
    <citation type="journal article" date="2019" name="Int. J. Syst. Evol. Microbiol.">
        <title>The Global Catalogue of Microorganisms (GCM) 10K type strain sequencing project: providing services to taxonomists for standard genome sequencing and annotation.</title>
        <authorList>
            <consortium name="The Broad Institute Genomics Platform"/>
            <consortium name="The Broad Institute Genome Sequencing Center for Infectious Disease"/>
            <person name="Wu L."/>
            <person name="Ma J."/>
        </authorList>
    </citation>
    <scope>NUCLEOTIDE SEQUENCE [LARGE SCALE GENOMIC DNA]</scope>
    <source>
        <strain evidence="9 10">JCM 16014</strain>
    </source>
</reference>